<dbReference type="SUPFAM" id="SSF51569">
    <property type="entry name" value="Aldolase"/>
    <property type="match status" value="1"/>
</dbReference>
<evidence type="ECO:0000313" key="1">
    <source>
        <dbReference type="EMBL" id="GAH52836.1"/>
    </source>
</evidence>
<dbReference type="EMBL" id="BARU01018128">
    <property type="protein sequence ID" value="GAH52836.1"/>
    <property type="molecule type" value="Genomic_DNA"/>
</dbReference>
<reference evidence="1" key="1">
    <citation type="journal article" date="2014" name="Front. Microbiol.">
        <title>High frequency of phylogenetically diverse reductive dehalogenase-homologous genes in deep subseafloor sedimentary metagenomes.</title>
        <authorList>
            <person name="Kawai M."/>
            <person name="Futagami T."/>
            <person name="Toyoda A."/>
            <person name="Takaki Y."/>
            <person name="Nishi S."/>
            <person name="Hori S."/>
            <person name="Arai W."/>
            <person name="Tsubouchi T."/>
            <person name="Morono Y."/>
            <person name="Uchiyama I."/>
            <person name="Ito T."/>
            <person name="Fujiyama A."/>
            <person name="Inagaki F."/>
            <person name="Takami H."/>
        </authorList>
    </citation>
    <scope>NUCLEOTIDE SEQUENCE</scope>
    <source>
        <strain evidence="1">Expedition CK06-06</strain>
    </source>
</reference>
<dbReference type="AlphaFoldDB" id="X1G4I5"/>
<protein>
    <recommendedName>
        <fullName evidence="2">Dihydrodipicolinate synthase family protein</fullName>
    </recommendedName>
</protein>
<name>X1G4I5_9ZZZZ</name>
<organism evidence="1">
    <name type="scientific">marine sediment metagenome</name>
    <dbReference type="NCBI Taxonomy" id="412755"/>
    <lineage>
        <taxon>unclassified sequences</taxon>
        <taxon>metagenomes</taxon>
        <taxon>ecological metagenomes</taxon>
    </lineage>
</organism>
<comment type="caution">
    <text evidence="1">The sequence shown here is derived from an EMBL/GenBank/DDBJ whole genome shotgun (WGS) entry which is preliminary data.</text>
</comment>
<sequence length="121" mass="13059">SPPLALTERKELDERHQRALTRYYLDAGAGGLAVGVHTTEFKIHEAKIGLYRPVLELAIETARSWSAGSPVMIAGICGATDQAVKEASIAGELGYHIGLISLGALKGWQEDQLIEHARRVA</sequence>
<accession>X1G4I5</accession>
<gene>
    <name evidence="1" type="ORF">S03H2_29997</name>
</gene>
<dbReference type="Gene3D" id="3.20.20.70">
    <property type="entry name" value="Aldolase class I"/>
    <property type="match status" value="1"/>
</dbReference>
<dbReference type="InterPro" id="IPR013785">
    <property type="entry name" value="Aldolase_TIM"/>
</dbReference>
<proteinExistence type="predicted"/>
<feature type="non-terminal residue" evidence="1">
    <location>
        <position position="1"/>
    </location>
</feature>
<evidence type="ECO:0008006" key="2">
    <source>
        <dbReference type="Google" id="ProtNLM"/>
    </source>
</evidence>